<dbReference type="Gene3D" id="3.30.70.270">
    <property type="match status" value="1"/>
</dbReference>
<feature type="region of interest" description="Disordered" evidence="1">
    <location>
        <begin position="60"/>
        <end position="103"/>
    </location>
</feature>
<dbReference type="CDD" id="cd01647">
    <property type="entry name" value="RT_LTR"/>
    <property type="match status" value="1"/>
</dbReference>
<evidence type="ECO:0000256" key="1">
    <source>
        <dbReference type="SAM" id="MobiDB-lite"/>
    </source>
</evidence>
<dbReference type="Proteomes" id="UP000325315">
    <property type="component" value="Unassembled WGS sequence"/>
</dbReference>
<feature type="compositionally biased region" description="Polar residues" evidence="1">
    <location>
        <begin position="22"/>
        <end position="34"/>
    </location>
</feature>
<feature type="compositionally biased region" description="Polar residues" evidence="1">
    <location>
        <begin position="1"/>
        <end position="12"/>
    </location>
</feature>
<feature type="region of interest" description="Disordered" evidence="1">
    <location>
        <begin position="1"/>
        <end position="36"/>
    </location>
</feature>
<proteinExistence type="predicted"/>
<organism evidence="2 3">
    <name type="scientific">Gossypium australe</name>
    <dbReference type="NCBI Taxonomy" id="47621"/>
    <lineage>
        <taxon>Eukaryota</taxon>
        <taxon>Viridiplantae</taxon>
        <taxon>Streptophyta</taxon>
        <taxon>Embryophyta</taxon>
        <taxon>Tracheophyta</taxon>
        <taxon>Spermatophyta</taxon>
        <taxon>Magnoliopsida</taxon>
        <taxon>eudicotyledons</taxon>
        <taxon>Gunneridae</taxon>
        <taxon>Pentapetalae</taxon>
        <taxon>rosids</taxon>
        <taxon>malvids</taxon>
        <taxon>Malvales</taxon>
        <taxon>Malvaceae</taxon>
        <taxon>Malvoideae</taxon>
        <taxon>Gossypium</taxon>
    </lineage>
</organism>
<keyword evidence="3" id="KW-1185">Reference proteome</keyword>
<sequence>MKELSSRFSTPSRFLGRDRSKQNNMRSPTPSSVKAGSVLNLDPTLFVDLPIILRDCPKRTESNRDQNAKLVVTSTRGRRTRNSSATRASRSETKDSVARSEVRASARAHAIRAREEASAPDNGESIYVESINSDCVSNIISTQKVLIVCEFTDVFSDELSGLPSEREVESVIEDCSNFDCSIPDGSNRTKELKAQLLELIDRGFIRPSTLPWDTPILFVTIKNKYSLPRIDDLFYQLKGTKLLSNIDIRSGYYQLRVKDVNVSKTMFRTRYRHYEFLVMPFGLTNALIACIDLMN</sequence>
<name>A0A5B6WP83_9ROSI</name>
<dbReference type="PANTHER" id="PTHR24559">
    <property type="entry name" value="TRANSPOSON TY3-I GAG-POL POLYPROTEIN"/>
    <property type="match status" value="1"/>
</dbReference>
<reference evidence="3" key="1">
    <citation type="journal article" date="2019" name="Plant Biotechnol. J.">
        <title>Genome sequencing of the Australian wild diploid species Gossypium australe highlights disease resistance and delayed gland morphogenesis.</title>
        <authorList>
            <person name="Cai Y."/>
            <person name="Cai X."/>
            <person name="Wang Q."/>
            <person name="Wang P."/>
            <person name="Zhang Y."/>
            <person name="Cai C."/>
            <person name="Xu Y."/>
            <person name="Wang K."/>
            <person name="Zhou Z."/>
            <person name="Wang C."/>
            <person name="Geng S."/>
            <person name="Li B."/>
            <person name="Dong Q."/>
            <person name="Hou Y."/>
            <person name="Wang H."/>
            <person name="Ai P."/>
            <person name="Liu Z."/>
            <person name="Yi F."/>
            <person name="Sun M."/>
            <person name="An G."/>
            <person name="Cheng J."/>
            <person name="Zhang Y."/>
            <person name="Shi Q."/>
            <person name="Xie Y."/>
            <person name="Shi X."/>
            <person name="Chang Y."/>
            <person name="Huang F."/>
            <person name="Chen Y."/>
            <person name="Hong S."/>
            <person name="Mi L."/>
            <person name="Sun Q."/>
            <person name="Zhang L."/>
            <person name="Zhou B."/>
            <person name="Peng R."/>
            <person name="Zhang X."/>
            <person name="Liu F."/>
        </authorList>
    </citation>
    <scope>NUCLEOTIDE SEQUENCE [LARGE SCALE GENOMIC DNA]</scope>
    <source>
        <strain evidence="3">cv. PA1801</strain>
    </source>
</reference>
<protein>
    <submittedName>
        <fullName evidence="2">Retrotransposon protein</fullName>
    </submittedName>
</protein>
<dbReference type="InterPro" id="IPR043128">
    <property type="entry name" value="Rev_trsase/Diguanyl_cyclase"/>
</dbReference>
<dbReference type="EMBL" id="SMMG02000002">
    <property type="protein sequence ID" value="KAA3483148.1"/>
    <property type="molecule type" value="Genomic_DNA"/>
</dbReference>
<accession>A0A5B6WP83</accession>
<dbReference type="SUPFAM" id="SSF56672">
    <property type="entry name" value="DNA/RNA polymerases"/>
    <property type="match status" value="1"/>
</dbReference>
<dbReference type="InterPro" id="IPR043502">
    <property type="entry name" value="DNA/RNA_pol_sf"/>
</dbReference>
<evidence type="ECO:0000313" key="3">
    <source>
        <dbReference type="Proteomes" id="UP000325315"/>
    </source>
</evidence>
<comment type="caution">
    <text evidence="2">The sequence shown here is derived from an EMBL/GenBank/DDBJ whole genome shotgun (WGS) entry which is preliminary data.</text>
</comment>
<dbReference type="InterPro" id="IPR053134">
    <property type="entry name" value="RNA-dir_DNA_polymerase"/>
</dbReference>
<evidence type="ECO:0000313" key="2">
    <source>
        <dbReference type="EMBL" id="KAA3483148.1"/>
    </source>
</evidence>
<feature type="compositionally biased region" description="Basic and acidic residues" evidence="1">
    <location>
        <begin position="89"/>
        <end position="103"/>
    </location>
</feature>
<dbReference type="PANTHER" id="PTHR24559:SF444">
    <property type="entry name" value="REVERSE TRANSCRIPTASE DOMAIN-CONTAINING PROTEIN"/>
    <property type="match status" value="1"/>
</dbReference>
<gene>
    <name evidence="2" type="ORF">EPI10_005342</name>
</gene>
<dbReference type="Gene3D" id="3.10.10.10">
    <property type="entry name" value="HIV Type 1 Reverse Transcriptase, subunit A, domain 1"/>
    <property type="match status" value="1"/>
</dbReference>
<dbReference type="OrthoDB" id="1701144at2759"/>
<dbReference type="AlphaFoldDB" id="A0A5B6WP83"/>